<dbReference type="PANTHER" id="PTHR28006:SF1">
    <property type="entry name" value="MONOPOLIN COMPLEX SUBUNIT CSM1"/>
    <property type="match status" value="1"/>
</dbReference>
<dbReference type="GO" id="GO:0033551">
    <property type="term" value="C:monopolin complex"/>
    <property type="evidence" value="ECO:0007669"/>
    <property type="project" value="InterPro"/>
</dbReference>
<accession>R7YX11</accession>
<dbReference type="eggNOG" id="ENOG502R6WM">
    <property type="taxonomic scope" value="Eukaryota"/>
</dbReference>
<proteinExistence type="predicted"/>
<dbReference type="STRING" id="1168221.R7YX11"/>
<keyword evidence="5" id="KW-1185">Reference proteome</keyword>
<dbReference type="Gene3D" id="3.90.1150.80">
    <property type="match status" value="1"/>
</dbReference>
<feature type="domain" description="Monopolin complex subunit Csm1/Pcs1 C-terminal" evidence="3">
    <location>
        <begin position="448"/>
        <end position="537"/>
    </location>
</feature>
<dbReference type="Proteomes" id="UP000016924">
    <property type="component" value="Unassembled WGS sequence"/>
</dbReference>
<dbReference type="InterPro" id="IPR020981">
    <property type="entry name" value="Csm1/Pcs1_C"/>
</dbReference>
<evidence type="ECO:0000313" key="4">
    <source>
        <dbReference type="EMBL" id="EON66186.1"/>
    </source>
</evidence>
<evidence type="ECO:0000259" key="3">
    <source>
        <dbReference type="Pfam" id="PF12539"/>
    </source>
</evidence>
<keyword evidence="1" id="KW-0175">Coiled coil</keyword>
<dbReference type="PANTHER" id="PTHR28006">
    <property type="entry name" value="MONOPOLIN COMPLEX SUBUNIT CSM1"/>
    <property type="match status" value="1"/>
</dbReference>
<feature type="region of interest" description="Disordered" evidence="2">
    <location>
        <begin position="185"/>
        <end position="204"/>
    </location>
</feature>
<evidence type="ECO:0000256" key="2">
    <source>
        <dbReference type="SAM" id="MobiDB-lite"/>
    </source>
</evidence>
<reference evidence="5" key="1">
    <citation type="submission" date="2012-06" db="EMBL/GenBank/DDBJ databases">
        <title>The genome sequence of Coniosporium apollinis CBS 100218.</title>
        <authorList>
            <consortium name="The Broad Institute Genome Sequencing Platform"/>
            <person name="Cuomo C."/>
            <person name="Gorbushina A."/>
            <person name="Noack S."/>
            <person name="Walker B."/>
            <person name="Young S.K."/>
            <person name="Zeng Q."/>
            <person name="Gargeya S."/>
            <person name="Fitzgerald M."/>
            <person name="Haas B."/>
            <person name="Abouelleil A."/>
            <person name="Alvarado L."/>
            <person name="Arachchi H.M."/>
            <person name="Berlin A.M."/>
            <person name="Chapman S.B."/>
            <person name="Goldberg J."/>
            <person name="Griggs A."/>
            <person name="Gujja S."/>
            <person name="Hansen M."/>
            <person name="Howarth C."/>
            <person name="Imamovic A."/>
            <person name="Larimer J."/>
            <person name="McCowan C."/>
            <person name="Montmayeur A."/>
            <person name="Murphy C."/>
            <person name="Neiman D."/>
            <person name="Pearson M."/>
            <person name="Priest M."/>
            <person name="Roberts A."/>
            <person name="Saif S."/>
            <person name="Shea T."/>
            <person name="Sisk P."/>
            <person name="Sykes S."/>
            <person name="Wortman J."/>
            <person name="Nusbaum C."/>
            <person name="Birren B."/>
        </authorList>
    </citation>
    <scope>NUCLEOTIDE SEQUENCE [LARGE SCALE GENOMIC DNA]</scope>
    <source>
        <strain evidence="5">CBS 100218</strain>
    </source>
</reference>
<dbReference type="FunFam" id="3.90.1150.80:FF:000001">
    <property type="entry name" value="Chromosome segregation protein (Pcs1)"/>
    <property type="match status" value="1"/>
</dbReference>
<evidence type="ECO:0000313" key="5">
    <source>
        <dbReference type="Proteomes" id="UP000016924"/>
    </source>
</evidence>
<sequence length="559" mass="60311">MSALRSRPAQALSQLLSDSEDEFALQDADTMLTPDSAIENRGPGAQRRTRGRPPASAETKAVGKPPGSVLGAKKEGAGARVAKRAVAGAAKGRKAIAVRGREKENLPIEEEDADELDEISSPADMKRTVAVREEEEVAPAKPAKRGRKAKAAVEEVLAEAPAEPARGRGGRKAATATQLELVEAAPAAKAAPRATAAGRKARTAKNVPVVEPAKVIPETQPEPMKIEPAVLAMEDEVDEVDEVAAPTPRPAARTANRELSASKPRPAPVAHRRAGSASDTERDRGGSDPALRRKLGDMTKKFENLDMKYRNLREAGTKDAESNFEKLKRTSDERCKAQEELIASLKRELATQRSLASETRSLSAQVQTLSSENARLESENKDLIKSLQAAQNECKTLSTKLAAQRTASTNVQSVDAPKVPGSAIKNNTARTVMVGSAEAAKEAQIRKLKEELYGDLTGLIIQGVKRKEGEDVYNCIQTGRNGTLHFHLSVATEEAKASSTTYEDAEFAYSPLLDENRDRELLEILPDYLTEEICFPRSSAAKFYAKVAESLTKKVVVEE</sequence>
<dbReference type="GeneID" id="19902741"/>
<dbReference type="EMBL" id="JH767578">
    <property type="protein sequence ID" value="EON66186.1"/>
    <property type="molecule type" value="Genomic_DNA"/>
</dbReference>
<feature type="compositionally biased region" description="Low complexity" evidence="2">
    <location>
        <begin position="185"/>
        <end position="198"/>
    </location>
</feature>
<dbReference type="GO" id="GO:0034506">
    <property type="term" value="C:chromosome, centromeric core domain"/>
    <property type="evidence" value="ECO:0007669"/>
    <property type="project" value="TreeGrafter"/>
</dbReference>
<feature type="coiled-coil region" evidence="1">
    <location>
        <begin position="328"/>
        <end position="407"/>
    </location>
</feature>
<feature type="compositionally biased region" description="Acidic residues" evidence="2">
    <location>
        <begin position="107"/>
        <end position="118"/>
    </location>
</feature>
<dbReference type="GO" id="GO:0005730">
    <property type="term" value="C:nucleolus"/>
    <property type="evidence" value="ECO:0007669"/>
    <property type="project" value="TreeGrafter"/>
</dbReference>
<dbReference type="GO" id="GO:0045144">
    <property type="term" value="P:meiotic sister chromatid segregation"/>
    <property type="evidence" value="ECO:0007669"/>
    <property type="project" value="TreeGrafter"/>
</dbReference>
<feature type="region of interest" description="Disordered" evidence="2">
    <location>
        <begin position="28"/>
        <end position="78"/>
    </location>
</feature>
<feature type="compositionally biased region" description="Basic and acidic residues" evidence="2">
    <location>
        <begin position="279"/>
        <end position="300"/>
    </location>
</feature>
<evidence type="ECO:0000256" key="1">
    <source>
        <dbReference type="SAM" id="Coils"/>
    </source>
</evidence>
<dbReference type="InterPro" id="IPR038608">
    <property type="entry name" value="Csm1/Pcs1_C_sf"/>
</dbReference>
<dbReference type="GO" id="GO:0072686">
    <property type="term" value="C:mitotic spindle"/>
    <property type="evidence" value="ECO:0007669"/>
    <property type="project" value="TreeGrafter"/>
</dbReference>
<dbReference type="Pfam" id="PF12539">
    <property type="entry name" value="Csm1"/>
    <property type="match status" value="1"/>
</dbReference>
<feature type="region of interest" description="Disordered" evidence="2">
    <location>
        <begin position="236"/>
        <end position="300"/>
    </location>
</feature>
<dbReference type="GO" id="GO:0051315">
    <property type="term" value="P:attachment of mitotic spindle microtubules to kinetochore"/>
    <property type="evidence" value="ECO:0007669"/>
    <property type="project" value="TreeGrafter"/>
</dbReference>
<organism evidence="4 5">
    <name type="scientific">Coniosporium apollinis (strain CBS 100218)</name>
    <name type="common">Rock-inhabiting black yeast</name>
    <dbReference type="NCBI Taxonomy" id="1168221"/>
    <lineage>
        <taxon>Eukaryota</taxon>
        <taxon>Fungi</taxon>
        <taxon>Dikarya</taxon>
        <taxon>Ascomycota</taxon>
        <taxon>Pezizomycotina</taxon>
        <taxon>Dothideomycetes</taxon>
        <taxon>Dothideomycetes incertae sedis</taxon>
        <taxon>Coniosporium</taxon>
    </lineage>
</organism>
<feature type="compositionally biased region" description="Low complexity" evidence="2">
    <location>
        <begin position="243"/>
        <end position="254"/>
    </location>
</feature>
<protein>
    <recommendedName>
        <fullName evidence="3">Monopolin complex subunit Csm1/Pcs1 C-terminal domain-containing protein</fullName>
    </recommendedName>
</protein>
<dbReference type="AlphaFoldDB" id="R7YX11"/>
<dbReference type="InterPro" id="IPR040349">
    <property type="entry name" value="Csm1/Pcs1"/>
</dbReference>
<dbReference type="OrthoDB" id="2431049at2759"/>
<dbReference type="HOGENOM" id="CLU_029214_2_0_1"/>
<dbReference type="GO" id="GO:1990644">
    <property type="term" value="F:microtubule site clamp"/>
    <property type="evidence" value="ECO:0007669"/>
    <property type="project" value="TreeGrafter"/>
</dbReference>
<dbReference type="CDD" id="cd23787">
    <property type="entry name" value="RWD_CSM1"/>
    <property type="match status" value="1"/>
</dbReference>
<feature type="region of interest" description="Disordered" evidence="2">
    <location>
        <begin position="105"/>
        <end position="125"/>
    </location>
</feature>
<dbReference type="RefSeq" id="XP_007781503.1">
    <property type="nucleotide sequence ID" value="XM_007783313.1"/>
</dbReference>
<name>R7YX11_CONA1</name>
<dbReference type="OMA" id="SDNLYDC"/>
<gene>
    <name evidence="4" type="ORF">W97_05430</name>
</gene>